<evidence type="ECO:0000256" key="4">
    <source>
        <dbReference type="ARBA" id="ARBA00023186"/>
    </source>
</evidence>
<dbReference type="GO" id="GO:0005737">
    <property type="term" value="C:cytoplasm"/>
    <property type="evidence" value="ECO:0007669"/>
    <property type="project" value="UniProtKB-SubCell"/>
</dbReference>
<dbReference type="PRINTS" id="PR00625">
    <property type="entry name" value="JDOMAIN"/>
</dbReference>
<evidence type="ECO:0000313" key="9">
    <source>
        <dbReference type="Proteomes" id="UP000494206"/>
    </source>
</evidence>
<comment type="subcellular location">
    <subcellularLocation>
        <location evidence="2">Cytoplasm</location>
    </subcellularLocation>
    <subcellularLocation>
        <location evidence="1">Nucleus</location>
    </subcellularLocation>
</comment>
<keyword evidence="6" id="KW-0175">Coiled coil</keyword>
<dbReference type="GO" id="GO:0005681">
    <property type="term" value="C:spliceosomal complex"/>
    <property type="evidence" value="ECO:0007669"/>
    <property type="project" value="TreeGrafter"/>
</dbReference>
<feature type="coiled-coil region" evidence="6">
    <location>
        <begin position="123"/>
        <end position="172"/>
    </location>
</feature>
<dbReference type="InterPro" id="IPR036869">
    <property type="entry name" value="J_dom_sf"/>
</dbReference>
<dbReference type="PROSITE" id="PS50076">
    <property type="entry name" value="DNAJ_2"/>
    <property type="match status" value="1"/>
</dbReference>
<dbReference type="Pfam" id="PF00226">
    <property type="entry name" value="DnaJ"/>
    <property type="match status" value="1"/>
</dbReference>
<dbReference type="InterPro" id="IPR052094">
    <property type="entry name" value="Pre-mRNA-splicing_ERAD"/>
</dbReference>
<evidence type="ECO:0000256" key="5">
    <source>
        <dbReference type="ARBA" id="ARBA00023242"/>
    </source>
</evidence>
<organism evidence="8 9">
    <name type="scientific">Caenorhabditis bovis</name>
    <dbReference type="NCBI Taxonomy" id="2654633"/>
    <lineage>
        <taxon>Eukaryota</taxon>
        <taxon>Metazoa</taxon>
        <taxon>Ecdysozoa</taxon>
        <taxon>Nematoda</taxon>
        <taxon>Chromadorea</taxon>
        <taxon>Rhabditida</taxon>
        <taxon>Rhabditina</taxon>
        <taxon>Rhabditomorpha</taxon>
        <taxon>Rhabditoidea</taxon>
        <taxon>Rhabditidae</taxon>
        <taxon>Peloderinae</taxon>
        <taxon>Caenorhabditis</taxon>
    </lineage>
</organism>
<evidence type="ECO:0000256" key="2">
    <source>
        <dbReference type="ARBA" id="ARBA00004496"/>
    </source>
</evidence>
<evidence type="ECO:0000256" key="6">
    <source>
        <dbReference type="SAM" id="Coils"/>
    </source>
</evidence>
<dbReference type="InterPro" id="IPR001623">
    <property type="entry name" value="DnaJ_domain"/>
</dbReference>
<dbReference type="PANTHER" id="PTHR44313:SF1">
    <property type="entry name" value="DNAJ HOMOLOG SUBFAMILY C MEMBER 17"/>
    <property type="match status" value="1"/>
</dbReference>
<sequence>MKPGVNPYTVLGIERGCTEKEIQKAYRLQCLKWHPDKNLDRKEEAERRFIEAKEAFEFLFDKTKREEYDRSAERVRVAEEKHRERMEKADGARRKFIDDLEKREKAFAESLKRPNGGAPLNPAQEAKKRKMEELRIREEMEEIRKQLEKEANEEVKRQMERVQKAHSTHKEKIDENVTPKLMVKWKATSDEDYDEAALKIIFEPYGKIANISSIIVKKQRRKCIIEFVHGENAWGAETETGISSELEISAEWIDPPSKPASNNPIIDYDGMSLEDLEASIL</sequence>
<accession>A0A8S1EAU0</accession>
<dbReference type="GO" id="GO:0000390">
    <property type="term" value="P:spliceosomal complex disassembly"/>
    <property type="evidence" value="ECO:0007669"/>
    <property type="project" value="TreeGrafter"/>
</dbReference>
<dbReference type="Proteomes" id="UP000494206">
    <property type="component" value="Unassembled WGS sequence"/>
</dbReference>
<evidence type="ECO:0000256" key="1">
    <source>
        <dbReference type="ARBA" id="ARBA00004123"/>
    </source>
</evidence>
<reference evidence="8 9" key="1">
    <citation type="submission" date="2020-04" db="EMBL/GenBank/DDBJ databases">
        <authorList>
            <person name="Laetsch R D."/>
            <person name="Stevens L."/>
            <person name="Kumar S."/>
            <person name="Blaxter L. M."/>
        </authorList>
    </citation>
    <scope>NUCLEOTIDE SEQUENCE [LARGE SCALE GENOMIC DNA]</scope>
</reference>
<keyword evidence="3" id="KW-0963">Cytoplasm</keyword>
<protein>
    <recommendedName>
        <fullName evidence="7">J domain-containing protein</fullName>
    </recommendedName>
</protein>
<feature type="domain" description="J" evidence="7">
    <location>
        <begin position="6"/>
        <end position="72"/>
    </location>
</feature>
<dbReference type="CDD" id="cd06257">
    <property type="entry name" value="DnaJ"/>
    <property type="match status" value="1"/>
</dbReference>
<dbReference type="Gene3D" id="1.10.287.110">
    <property type="entry name" value="DnaJ domain"/>
    <property type="match status" value="1"/>
</dbReference>
<dbReference type="SMART" id="SM00271">
    <property type="entry name" value="DnaJ"/>
    <property type="match status" value="1"/>
</dbReference>
<name>A0A8S1EAU0_9PELO</name>
<gene>
    <name evidence="8" type="ORF">CBOVIS_LOCUS2164</name>
</gene>
<dbReference type="InterPro" id="IPR012677">
    <property type="entry name" value="Nucleotide-bd_a/b_plait_sf"/>
</dbReference>
<dbReference type="PANTHER" id="PTHR44313">
    <property type="entry name" value="DNAJ HOMOLOG SUBFAMILY C MEMBER 17"/>
    <property type="match status" value="1"/>
</dbReference>
<keyword evidence="5" id="KW-0539">Nucleus</keyword>
<dbReference type="PROSITE" id="PS00636">
    <property type="entry name" value="DNAJ_1"/>
    <property type="match status" value="1"/>
</dbReference>
<dbReference type="EMBL" id="CADEPM010000001">
    <property type="protein sequence ID" value="CAB3398943.1"/>
    <property type="molecule type" value="Genomic_DNA"/>
</dbReference>
<evidence type="ECO:0000256" key="3">
    <source>
        <dbReference type="ARBA" id="ARBA00022490"/>
    </source>
</evidence>
<dbReference type="InterPro" id="IPR018253">
    <property type="entry name" value="DnaJ_domain_CS"/>
</dbReference>
<comment type="caution">
    <text evidence="8">The sequence shown here is derived from an EMBL/GenBank/DDBJ whole genome shotgun (WGS) entry which is preliminary data.</text>
</comment>
<keyword evidence="4" id="KW-0143">Chaperone</keyword>
<dbReference type="AlphaFoldDB" id="A0A8S1EAU0"/>
<evidence type="ECO:0000313" key="8">
    <source>
        <dbReference type="EMBL" id="CAB3398943.1"/>
    </source>
</evidence>
<keyword evidence="9" id="KW-1185">Reference proteome</keyword>
<evidence type="ECO:0000259" key="7">
    <source>
        <dbReference type="PROSITE" id="PS50076"/>
    </source>
</evidence>
<dbReference type="Gene3D" id="3.30.70.330">
    <property type="match status" value="1"/>
</dbReference>
<proteinExistence type="predicted"/>
<dbReference type="OrthoDB" id="10250354at2759"/>
<dbReference type="SUPFAM" id="SSF46565">
    <property type="entry name" value="Chaperone J-domain"/>
    <property type="match status" value="1"/>
</dbReference>